<evidence type="ECO:0000256" key="4">
    <source>
        <dbReference type="ARBA" id="ARBA00023163"/>
    </source>
</evidence>
<dbReference type="EMBL" id="JBAHYK010000663">
    <property type="protein sequence ID" value="KAL0572159.1"/>
    <property type="molecule type" value="Genomic_DNA"/>
</dbReference>
<dbReference type="Gene3D" id="1.20.5.170">
    <property type="match status" value="1"/>
</dbReference>
<feature type="compositionally biased region" description="Polar residues" evidence="6">
    <location>
        <begin position="179"/>
        <end position="190"/>
    </location>
</feature>
<protein>
    <recommendedName>
        <fullName evidence="7">BZIP domain-containing protein</fullName>
    </recommendedName>
</protein>
<evidence type="ECO:0000256" key="5">
    <source>
        <dbReference type="ARBA" id="ARBA00023242"/>
    </source>
</evidence>
<dbReference type="PANTHER" id="PTHR13044:SF14">
    <property type="entry name" value="CRYPTOCEPHAL, ISOFORM A"/>
    <property type="match status" value="1"/>
</dbReference>
<keyword evidence="3" id="KW-0238">DNA-binding</keyword>
<dbReference type="Pfam" id="PF07716">
    <property type="entry name" value="bZIP_2"/>
    <property type="match status" value="1"/>
</dbReference>
<evidence type="ECO:0000256" key="3">
    <source>
        <dbReference type="ARBA" id="ARBA00023125"/>
    </source>
</evidence>
<dbReference type="SMART" id="SM00338">
    <property type="entry name" value="BRLZ"/>
    <property type="match status" value="1"/>
</dbReference>
<evidence type="ECO:0000256" key="2">
    <source>
        <dbReference type="ARBA" id="ARBA00023015"/>
    </source>
</evidence>
<dbReference type="Proteomes" id="UP001465976">
    <property type="component" value="Unassembled WGS sequence"/>
</dbReference>
<comment type="caution">
    <text evidence="8">The sequence shown here is derived from an EMBL/GenBank/DDBJ whole genome shotgun (WGS) entry which is preliminary data.</text>
</comment>
<dbReference type="InterPro" id="IPR046347">
    <property type="entry name" value="bZIP_sf"/>
</dbReference>
<evidence type="ECO:0000313" key="9">
    <source>
        <dbReference type="Proteomes" id="UP001465976"/>
    </source>
</evidence>
<dbReference type="PANTHER" id="PTHR13044">
    <property type="entry name" value="ACTIVATING TRANSCRIPTION FACTOR ATF 4/5"/>
    <property type="match status" value="1"/>
</dbReference>
<evidence type="ECO:0000313" key="8">
    <source>
        <dbReference type="EMBL" id="KAL0572159.1"/>
    </source>
</evidence>
<gene>
    <name evidence="8" type="ORF">V5O48_009806</name>
</gene>
<feature type="domain" description="BZIP" evidence="7">
    <location>
        <begin position="204"/>
        <end position="263"/>
    </location>
</feature>
<dbReference type="SUPFAM" id="SSF57959">
    <property type="entry name" value="Leucine zipper domain"/>
    <property type="match status" value="1"/>
</dbReference>
<evidence type="ECO:0000259" key="7">
    <source>
        <dbReference type="PROSITE" id="PS50217"/>
    </source>
</evidence>
<feature type="region of interest" description="Disordered" evidence="6">
    <location>
        <begin position="141"/>
        <end position="230"/>
    </location>
</feature>
<keyword evidence="5" id="KW-0539">Nucleus</keyword>
<dbReference type="PROSITE" id="PS50217">
    <property type="entry name" value="BZIP"/>
    <property type="match status" value="1"/>
</dbReference>
<comment type="subcellular location">
    <subcellularLocation>
        <location evidence="1">Nucleus</location>
    </subcellularLocation>
</comment>
<dbReference type="InterPro" id="IPR004827">
    <property type="entry name" value="bZIP"/>
</dbReference>
<name>A0ABR3FA66_9AGAR</name>
<keyword evidence="2" id="KW-0805">Transcription regulation</keyword>
<dbReference type="CDD" id="cd14705">
    <property type="entry name" value="bZIP_Zip1"/>
    <property type="match status" value="1"/>
</dbReference>
<reference evidence="8 9" key="1">
    <citation type="submission" date="2024-02" db="EMBL/GenBank/DDBJ databases">
        <title>A draft genome for the cacao thread blight pathogen Marasmius crinis-equi.</title>
        <authorList>
            <person name="Cohen S.P."/>
            <person name="Baruah I.K."/>
            <person name="Amoako-Attah I."/>
            <person name="Bukari Y."/>
            <person name="Meinhardt L.W."/>
            <person name="Bailey B.A."/>
        </authorList>
    </citation>
    <scope>NUCLEOTIDE SEQUENCE [LARGE SCALE GENOMIC DNA]</scope>
    <source>
        <strain evidence="8 9">GH-76</strain>
    </source>
</reference>
<organism evidence="8 9">
    <name type="scientific">Marasmius crinis-equi</name>
    <dbReference type="NCBI Taxonomy" id="585013"/>
    <lineage>
        <taxon>Eukaryota</taxon>
        <taxon>Fungi</taxon>
        <taxon>Dikarya</taxon>
        <taxon>Basidiomycota</taxon>
        <taxon>Agaricomycotina</taxon>
        <taxon>Agaricomycetes</taxon>
        <taxon>Agaricomycetidae</taxon>
        <taxon>Agaricales</taxon>
        <taxon>Marasmiineae</taxon>
        <taxon>Marasmiaceae</taxon>
        <taxon>Marasmius</taxon>
    </lineage>
</organism>
<evidence type="ECO:0000256" key="6">
    <source>
        <dbReference type="SAM" id="MobiDB-lite"/>
    </source>
</evidence>
<accession>A0ABR3FA66</accession>
<sequence>MPSQLQGLNIIHPAQPEVDSHDLLAGAPFPDITAQLALWNSLPFESEEGGLSSQIDLYDKVPPTGHDLGKKRGQPIPPAAYDSHLNDNVIGPTEQPVPQFSLAHQPQPFDLNSIITSFQQQQDPLQTPLLAQIQALYSLSQPPPDFSASTDSNSTQESNNSNGASVSLPPAKRPRSRKTSVSTEADSPAQSPLEGAVATLVAAEDKRRRNTAASARFRQKKKERESALETKAKELEARVNELERECEALRRENGWLKGLVVGVTGAAQQQAPQSSPVVEGNKGP</sequence>
<keyword evidence="9" id="KW-1185">Reference proteome</keyword>
<dbReference type="PROSITE" id="PS00036">
    <property type="entry name" value="BZIP_BASIC"/>
    <property type="match status" value="1"/>
</dbReference>
<feature type="compositionally biased region" description="Polar residues" evidence="6">
    <location>
        <begin position="147"/>
        <end position="165"/>
    </location>
</feature>
<evidence type="ECO:0000256" key="1">
    <source>
        <dbReference type="ARBA" id="ARBA00004123"/>
    </source>
</evidence>
<keyword evidence="4" id="KW-0804">Transcription</keyword>
<proteinExistence type="predicted"/>